<reference evidence="1" key="1">
    <citation type="submission" date="2023-07" db="EMBL/GenBank/DDBJ databases">
        <title>A collection of bacterial strains from the Burkholderia cepacia Research Laboratory and Repository.</title>
        <authorList>
            <person name="Lipuma J."/>
            <person name="Spilker T."/>
            <person name="Caverly L."/>
        </authorList>
    </citation>
    <scope>NUCLEOTIDE SEQUENCE</scope>
    <source>
        <strain evidence="1">AU44268</strain>
    </source>
</reference>
<dbReference type="EMBL" id="JAUJRV010000001">
    <property type="protein sequence ID" value="MDN7793400.1"/>
    <property type="molecule type" value="Genomic_DNA"/>
</dbReference>
<protein>
    <submittedName>
        <fullName evidence="1">Uncharacterized protein</fullName>
    </submittedName>
</protein>
<dbReference type="AlphaFoldDB" id="A0AAW7STY4"/>
<sequence>MNWFGVRLLAWSAAGDVRSQRLSLRRGKVDGIAHFADQSIAHAAQRDVVAVRMDMQRSRRNTARLAEPLDESSSKLNQLGLDAPRCLPRIGAYTGPFA</sequence>
<proteinExistence type="predicted"/>
<organism evidence="1 2">
    <name type="scientific">Burkholderia vietnamiensis</name>
    <dbReference type="NCBI Taxonomy" id="60552"/>
    <lineage>
        <taxon>Bacteria</taxon>
        <taxon>Pseudomonadati</taxon>
        <taxon>Pseudomonadota</taxon>
        <taxon>Betaproteobacteria</taxon>
        <taxon>Burkholderiales</taxon>
        <taxon>Burkholderiaceae</taxon>
        <taxon>Burkholderia</taxon>
        <taxon>Burkholderia cepacia complex</taxon>
    </lineage>
</organism>
<evidence type="ECO:0000313" key="2">
    <source>
        <dbReference type="Proteomes" id="UP001171620"/>
    </source>
</evidence>
<comment type="caution">
    <text evidence="1">The sequence shown here is derived from an EMBL/GenBank/DDBJ whole genome shotgun (WGS) entry which is preliminary data.</text>
</comment>
<dbReference type="Proteomes" id="UP001171620">
    <property type="component" value="Unassembled WGS sequence"/>
</dbReference>
<evidence type="ECO:0000313" key="1">
    <source>
        <dbReference type="EMBL" id="MDN7793400.1"/>
    </source>
</evidence>
<gene>
    <name evidence="1" type="ORF">QZM33_00325</name>
</gene>
<name>A0AAW7STY4_BURVI</name>
<accession>A0AAW7STY4</accession>
<dbReference type="RefSeq" id="WP_148278570.1">
    <property type="nucleotide sequence ID" value="NZ_CADFFJ010000013.1"/>
</dbReference>